<reference evidence="1 2" key="2">
    <citation type="journal article" date="2022" name="Mol. Ecol. Resour.">
        <title>The genomes of chicory, endive, great burdock and yacon provide insights into Asteraceae paleo-polyploidization history and plant inulin production.</title>
        <authorList>
            <person name="Fan W."/>
            <person name="Wang S."/>
            <person name="Wang H."/>
            <person name="Wang A."/>
            <person name="Jiang F."/>
            <person name="Liu H."/>
            <person name="Zhao H."/>
            <person name="Xu D."/>
            <person name="Zhang Y."/>
        </authorList>
    </citation>
    <scope>NUCLEOTIDE SEQUENCE [LARGE SCALE GENOMIC DNA]</scope>
    <source>
        <strain evidence="2">cv. Punajuju</strain>
        <tissue evidence="1">Leaves</tissue>
    </source>
</reference>
<gene>
    <name evidence="1" type="ORF">L2E82_39185</name>
</gene>
<name>A0ACB9AHV7_CICIN</name>
<keyword evidence="2" id="KW-1185">Reference proteome</keyword>
<comment type="caution">
    <text evidence="1">The sequence shown here is derived from an EMBL/GenBank/DDBJ whole genome shotgun (WGS) entry which is preliminary data.</text>
</comment>
<evidence type="ECO:0000313" key="1">
    <source>
        <dbReference type="EMBL" id="KAI3709423.1"/>
    </source>
</evidence>
<evidence type="ECO:0000313" key="2">
    <source>
        <dbReference type="Proteomes" id="UP001055811"/>
    </source>
</evidence>
<reference evidence="2" key="1">
    <citation type="journal article" date="2022" name="Mol. Ecol. Resour.">
        <title>The genomes of chicory, endive, great burdock and yacon provide insights into Asteraceae palaeo-polyploidization history and plant inulin production.</title>
        <authorList>
            <person name="Fan W."/>
            <person name="Wang S."/>
            <person name="Wang H."/>
            <person name="Wang A."/>
            <person name="Jiang F."/>
            <person name="Liu H."/>
            <person name="Zhao H."/>
            <person name="Xu D."/>
            <person name="Zhang Y."/>
        </authorList>
    </citation>
    <scope>NUCLEOTIDE SEQUENCE [LARGE SCALE GENOMIC DNA]</scope>
    <source>
        <strain evidence="2">cv. Punajuju</strain>
    </source>
</reference>
<dbReference type="EMBL" id="CM042015">
    <property type="protein sequence ID" value="KAI3709423.1"/>
    <property type="molecule type" value="Genomic_DNA"/>
</dbReference>
<dbReference type="Proteomes" id="UP001055811">
    <property type="component" value="Linkage Group LG07"/>
</dbReference>
<accession>A0ACB9AHV7</accession>
<proteinExistence type="predicted"/>
<protein>
    <submittedName>
        <fullName evidence="1">Uncharacterized protein</fullName>
    </submittedName>
</protein>
<organism evidence="1 2">
    <name type="scientific">Cichorium intybus</name>
    <name type="common">Chicory</name>
    <dbReference type="NCBI Taxonomy" id="13427"/>
    <lineage>
        <taxon>Eukaryota</taxon>
        <taxon>Viridiplantae</taxon>
        <taxon>Streptophyta</taxon>
        <taxon>Embryophyta</taxon>
        <taxon>Tracheophyta</taxon>
        <taxon>Spermatophyta</taxon>
        <taxon>Magnoliopsida</taxon>
        <taxon>eudicotyledons</taxon>
        <taxon>Gunneridae</taxon>
        <taxon>Pentapetalae</taxon>
        <taxon>asterids</taxon>
        <taxon>campanulids</taxon>
        <taxon>Asterales</taxon>
        <taxon>Asteraceae</taxon>
        <taxon>Cichorioideae</taxon>
        <taxon>Cichorieae</taxon>
        <taxon>Cichoriinae</taxon>
        <taxon>Cichorium</taxon>
    </lineage>
</organism>
<sequence>MKKLTSTITMARVSSWEEDSVGWILGCAVVEYGEVVAGDCGCERGEGDGEISRDYMMVQRSRGGGAC</sequence>